<keyword evidence="2" id="KW-1133">Transmembrane helix</keyword>
<feature type="transmembrane region" description="Helical" evidence="2">
    <location>
        <begin position="293"/>
        <end position="313"/>
    </location>
</feature>
<feature type="transmembrane region" description="Helical" evidence="2">
    <location>
        <begin position="266"/>
        <end position="286"/>
    </location>
</feature>
<feature type="region of interest" description="Disordered" evidence="1">
    <location>
        <begin position="171"/>
        <end position="190"/>
    </location>
</feature>
<feature type="compositionally biased region" description="Basic and acidic residues" evidence="1">
    <location>
        <begin position="103"/>
        <end position="114"/>
    </location>
</feature>
<evidence type="ECO:0000256" key="2">
    <source>
        <dbReference type="SAM" id="Phobius"/>
    </source>
</evidence>
<keyword evidence="4" id="KW-1185">Reference proteome</keyword>
<dbReference type="RefSeq" id="WP_234337722.1">
    <property type="nucleotide sequence ID" value="NZ_JBEXDP010000036.1"/>
</dbReference>
<reference evidence="3 4" key="1">
    <citation type="submission" date="2024-06" db="EMBL/GenBank/DDBJ databases">
        <title>The Natural Products Discovery Center: Release of the First 8490 Sequenced Strains for Exploring Actinobacteria Biosynthetic Diversity.</title>
        <authorList>
            <person name="Kalkreuter E."/>
            <person name="Kautsar S.A."/>
            <person name="Yang D."/>
            <person name="Bader C.D."/>
            <person name="Teijaro C.N."/>
            <person name="Fluegel L."/>
            <person name="Davis C.M."/>
            <person name="Simpson J.R."/>
            <person name="Lauterbach L."/>
            <person name="Steele A.D."/>
            <person name="Gui C."/>
            <person name="Meng S."/>
            <person name="Li G."/>
            <person name="Viehrig K."/>
            <person name="Ye F."/>
            <person name="Su P."/>
            <person name="Kiefer A.F."/>
            <person name="Nichols A."/>
            <person name="Cepeda A.J."/>
            <person name="Yan W."/>
            <person name="Fan B."/>
            <person name="Jiang Y."/>
            <person name="Adhikari A."/>
            <person name="Zheng C.-J."/>
            <person name="Schuster L."/>
            <person name="Cowan T.M."/>
            <person name="Smanski M.J."/>
            <person name="Chevrette M.G."/>
            <person name="De Carvalho L.P.S."/>
            <person name="Shen B."/>
        </authorList>
    </citation>
    <scope>NUCLEOTIDE SEQUENCE [LARGE SCALE GENOMIC DNA]</scope>
    <source>
        <strain evidence="3 4">NPDC020594</strain>
    </source>
</reference>
<feature type="transmembrane region" description="Helical" evidence="2">
    <location>
        <begin position="333"/>
        <end position="354"/>
    </location>
</feature>
<keyword evidence="2" id="KW-0472">Membrane</keyword>
<comment type="caution">
    <text evidence="3">The sequence shown here is derived from an EMBL/GenBank/DDBJ whole genome shotgun (WGS) entry which is preliminary data.</text>
</comment>
<organism evidence="3 4">
    <name type="scientific">Streptomyces flaveolus</name>
    <dbReference type="NCBI Taxonomy" id="67297"/>
    <lineage>
        <taxon>Bacteria</taxon>
        <taxon>Bacillati</taxon>
        <taxon>Actinomycetota</taxon>
        <taxon>Actinomycetes</taxon>
        <taxon>Kitasatosporales</taxon>
        <taxon>Streptomycetaceae</taxon>
        <taxon>Streptomyces</taxon>
    </lineage>
</organism>
<sequence>MAQPEYGDPLHGLIHAAVADRPVEDVVRLITLLERSPEPARMTADALRAVAVDRSVEDVTRLVQLLHLSPVEPHCAEAAVRAVAVHRPVEELAELIGRLAAERDAGEAEAEPARAEVGPLSATAEPVAVPDPQDRAAGDRLQAERALAVAGSVHVPAPEGSATAGWAVTEGPATAGRSAPEGPATAGRSVAAAPVKTRRFVIQGRAKTLWSGAEPSAERRPAAADRAGNGRTPTACLWAARCAALLVFLCGMAHAPRSWTGLSHGVLGATLLASALCGLLALALTARAAPARLVAATAAVGVTAVLAAGHVLGGRFNLPDPARLRAATLAPPWLAGPMAATAALGALVVLLTSLTMGNAERGNAD</sequence>
<proteinExistence type="predicted"/>
<dbReference type="Proteomes" id="UP001551011">
    <property type="component" value="Unassembled WGS sequence"/>
</dbReference>
<name>A0ABV3A0Q8_9ACTN</name>
<protein>
    <submittedName>
        <fullName evidence="3">Uncharacterized protein</fullName>
    </submittedName>
</protein>
<dbReference type="EMBL" id="JBFAEG010000001">
    <property type="protein sequence ID" value="MEU5705527.1"/>
    <property type="molecule type" value="Genomic_DNA"/>
</dbReference>
<evidence type="ECO:0000313" key="3">
    <source>
        <dbReference type="EMBL" id="MEU5705527.1"/>
    </source>
</evidence>
<gene>
    <name evidence="3" type="ORF">AB0H04_01320</name>
</gene>
<accession>A0ABV3A0Q8</accession>
<evidence type="ECO:0000256" key="1">
    <source>
        <dbReference type="SAM" id="MobiDB-lite"/>
    </source>
</evidence>
<evidence type="ECO:0000313" key="4">
    <source>
        <dbReference type="Proteomes" id="UP001551011"/>
    </source>
</evidence>
<feature type="region of interest" description="Disordered" evidence="1">
    <location>
        <begin position="103"/>
        <end position="134"/>
    </location>
</feature>
<keyword evidence="2" id="KW-0812">Transmembrane</keyword>